<name>I1HC88_BRADI</name>
<feature type="domain" description="BHLH" evidence="6">
    <location>
        <begin position="65"/>
        <end position="114"/>
    </location>
</feature>
<dbReference type="EMBL" id="CM000881">
    <property type="protein sequence ID" value="KQK02808.1"/>
    <property type="molecule type" value="Genomic_DNA"/>
</dbReference>
<accession>I1HC88</accession>
<dbReference type="SUPFAM" id="SSF55021">
    <property type="entry name" value="ACT-like"/>
    <property type="match status" value="1"/>
</dbReference>
<dbReference type="InterPro" id="IPR045847">
    <property type="entry name" value="AIG1-like"/>
</dbReference>
<dbReference type="EMBL" id="CM000881">
    <property type="protein sequence ID" value="KQK02809.1"/>
    <property type="molecule type" value="Genomic_DNA"/>
</dbReference>
<dbReference type="Gramene" id="KQK02807">
    <property type="protein sequence ID" value="KQK02807"/>
    <property type="gene ID" value="BRADI_2g03830v3"/>
</dbReference>
<comment type="similarity">
    <text evidence="1">Belongs to the bHLH protein family.</text>
</comment>
<dbReference type="STRING" id="15368.I1HC88"/>
<dbReference type="InterPro" id="IPR045865">
    <property type="entry name" value="ACT-like_dom_sf"/>
</dbReference>
<dbReference type="OrthoDB" id="71302at2759"/>
<sequence length="258" mass="27556">MAAACRSLQQEGKGELQPYEGCGDPLAACRGGPAVLLPRQASSAPPPEMSSSSGSGSGRSATEARALKIHSEAERRRRERINAHLAALRRMVPDAKQMDKATLLARVVDQVKDLKRRASETTATQPTPAQTDEVSVECCTGNDDDSSLYYMKASVSCDDRPGLVAGLIGALHGLRLRPVRAEVTSLGGRVQHVFTLCNEEGSADFAGLRSLKEAVRQALARVASPELLCGSNGSNGNANPFQSKRQRILESHYSVMSI</sequence>
<dbReference type="Pfam" id="PF00010">
    <property type="entry name" value="HLH"/>
    <property type="match status" value="1"/>
</dbReference>
<evidence type="ECO:0000256" key="1">
    <source>
        <dbReference type="ARBA" id="ARBA00005510"/>
    </source>
</evidence>
<protein>
    <recommendedName>
        <fullName evidence="6">BHLH domain-containing protein</fullName>
    </recommendedName>
</protein>
<dbReference type="SMART" id="SM00353">
    <property type="entry name" value="HLH"/>
    <property type="match status" value="1"/>
</dbReference>
<dbReference type="InterPro" id="IPR011598">
    <property type="entry name" value="bHLH_dom"/>
</dbReference>
<dbReference type="EnsemblPlants" id="KQK02808">
    <property type="protein sequence ID" value="KQK02808"/>
    <property type="gene ID" value="BRADI_2g03830v3"/>
</dbReference>
<dbReference type="PANTHER" id="PTHR45844:SF18">
    <property type="entry name" value="TRANSCRIPTION FACTOR BHLH51"/>
    <property type="match status" value="1"/>
</dbReference>
<dbReference type="HOGENOM" id="CLU_063967_3_0_1"/>
<evidence type="ECO:0000256" key="5">
    <source>
        <dbReference type="SAM" id="MobiDB-lite"/>
    </source>
</evidence>
<organism evidence="7">
    <name type="scientific">Brachypodium distachyon</name>
    <name type="common">Purple false brome</name>
    <name type="synonym">Trachynia distachya</name>
    <dbReference type="NCBI Taxonomy" id="15368"/>
    <lineage>
        <taxon>Eukaryota</taxon>
        <taxon>Viridiplantae</taxon>
        <taxon>Streptophyta</taxon>
        <taxon>Embryophyta</taxon>
        <taxon>Tracheophyta</taxon>
        <taxon>Spermatophyta</taxon>
        <taxon>Magnoliopsida</taxon>
        <taxon>Liliopsida</taxon>
        <taxon>Poales</taxon>
        <taxon>Poaceae</taxon>
        <taxon>BOP clade</taxon>
        <taxon>Pooideae</taxon>
        <taxon>Stipodae</taxon>
        <taxon>Brachypodieae</taxon>
        <taxon>Brachypodium</taxon>
    </lineage>
</organism>
<dbReference type="EnsemblPlants" id="KQK02809">
    <property type="protein sequence ID" value="KQK02809"/>
    <property type="gene ID" value="BRADI_2g03830v3"/>
</dbReference>
<dbReference type="FunCoup" id="I1HC88">
    <property type="interactions" value="97"/>
</dbReference>
<feature type="compositionally biased region" description="Basic and acidic residues" evidence="5">
    <location>
        <begin position="65"/>
        <end position="76"/>
    </location>
</feature>
<evidence type="ECO:0000313" key="7">
    <source>
        <dbReference type="EMBL" id="KQK02807.1"/>
    </source>
</evidence>
<dbReference type="GeneID" id="100829781"/>
<dbReference type="OMA" id="VSIEFCT"/>
<reference evidence="7" key="2">
    <citation type="submission" date="2017-06" db="EMBL/GenBank/DDBJ databases">
        <title>WGS assembly of Brachypodium distachyon.</title>
        <authorList>
            <consortium name="The International Brachypodium Initiative"/>
            <person name="Lucas S."/>
            <person name="Harmon-Smith M."/>
            <person name="Lail K."/>
            <person name="Tice H."/>
            <person name="Grimwood J."/>
            <person name="Bruce D."/>
            <person name="Barry K."/>
            <person name="Shu S."/>
            <person name="Lindquist E."/>
            <person name="Wang M."/>
            <person name="Pitluck S."/>
            <person name="Vogel J.P."/>
            <person name="Garvin D.F."/>
            <person name="Mockler T.C."/>
            <person name="Schmutz J."/>
            <person name="Rokhsar D."/>
            <person name="Bevan M.W."/>
        </authorList>
    </citation>
    <scope>NUCLEOTIDE SEQUENCE</scope>
    <source>
        <strain evidence="7">Bd21</strain>
    </source>
</reference>
<dbReference type="EMBL" id="CM000881">
    <property type="protein sequence ID" value="KQK02807.1"/>
    <property type="molecule type" value="Genomic_DNA"/>
</dbReference>
<dbReference type="AlphaFoldDB" id="I1HC88"/>
<evidence type="ECO:0000256" key="3">
    <source>
        <dbReference type="ARBA" id="ARBA00023125"/>
    </source>
</evidence>
<reference evidence="8" key="3">
    <citation type="submission" date="2018-08" db="UniProtKB">
        <authorList>
            <consortium name="EnsemblPlants"/>
        </authorList>
    </citation>
    <scope>IDENTIFICATION</scope>
    <source>
        <strain evidence="8">cv. Bd21</strain>
    </source>
</reference>
<dbReference type="KEGG" id="bdi:100829781"/>
<dbReference type="InterPro" id="IPR036638">
    <property type="entry name" value="HLH_DNA-bd_sf"/>
</dbReference>
<dbReference type="Gramene" id="KQK02809">
    <property type="protein sequence ID" value="KQK02809"/>
    <property type="gene ID" value="BRADI_2g03830v3"/>
</dbReference>
<dbReference type="EnsemblPlants" id="KQK02807">
    <property type="protein sequence ID" value="KQK02807"/>
    <property type="gene ID" value="BRADI_2g03830v3"/>
</dbReference>
<keyword evidence="4" id="KW-0804">Transcription</keyword>
<dbReference type="RefSeq" id="XP_003565367.1">
    <property type="nucleotide sequence ID" value="XM_003565319.4"/>
</dbReference>
<dbReference type="PROSITE" id="PS50888">
    <property type="entry name" value="BHLH"/>
    <property type="match status" value="1"/>
</dbReference>
<gene>
    <name evidence="8" type="primary">LOC100829781</name>
    <name evidence="7" type="ORF">BRADI_2g03830v3</name>
</gene>
<keyword evidence="2" id="KW-0805">Transcription regulation</keyword>
<feature type="region of interest" description="Disordered" evidence="5">
    <location>
        <begin position="117"/>
        <end position="136"/>
    </location>
</feature>
<dbReference type="Proteomes" id="UP000008810">
    <property type="component" value="Chromosome 2"/>
</dbReference>
<evidence type="ECO:0000259" key="6">
    <source>
        <dbReference type="PROSITE" id="PS50888"/>
    </source>
</evidence>
<dbReference type="PANTHER" id="PTHR45844">
    <property type="entry name" value="TRANSCRIPTION FACTOR BHLH30"/>
    <property type="match status" value="1"/>
</dbReference>
<keyword evidence="3" id="KW-0238">DNA-binding</keyword>
<reference evidence="7 8" key="1">
    <citation type="journal article" date="2010" name="Nature">
        <title>Genome sequencing and analysis of the model grass Brachypodium distachyon.</title>
        <authorList>
            <consortium name="International Brachypodium Initiative"/>
        </authorList>
    </citation>
    <scope>NUCLEOTIDE SEQUENCE [LARGE SCALE GENOMIC DNA]</scope>
    <source>
        <strain evidence="7 8">Bd21</strain>
    </source>
</reference>
<dbReference type="GO" id="GO:0003700">
    <property type="term" value="F:DNA-binding transcription factor activity"/>
    <property type="evidence" value="ECO:0007669"/>
    <property type="project" value="InterPro"/>
</dbReference>
<evidence type="ECO:0000313" key="8">
    <source>
        <dbReference type="EnsemblPlants" id="KQK02807"/>
    </source>
</evidence>
<evidence type="ECO:0000313" key="9">
    <source>
        <dbReference type="Proteomes" id="UP000008810"/>
    </source>
</evidence>
<feature type="region of interest" description="Disordered" evidence="5">
    <location>
        <begin position="1"/>
        <end position="76"/>
    </location>
</feature>
<dbReference type="Gene3D" id="4.10.280.10">
    <property type="entry name" value="Helix-loop-helix DNA-binding domain"/>
    <property type="match status" value="1"/>
</dbReference>
<dbReference type="SUPFAM" id="SSF47459">
    <property type="entry name" value="HLH, helix-loop-helix DNA-binding domain"/>
    <property type="match status" value="1"/>
</dbReference>
<dbReference type="Gramene" id="KQK02808">
    <property type="protein sequence ID" value="KQK02808"/>
    <property type="gene ID" value="BRADI_2g03830v3"/>
</dbReference>
<evidence type="ECO:0000256" key="2">
    <source>
        <dbReference type="ARBA" id="ARBA00023015"/>
    </source>
</evidence>
<proteinExistence type="inferred from homology"/>
<dbReference type="GO" id="GO:0003677">
    <property type="term" value="F:DNA binding"/>
    <property type="evidence" value="ECO:0007669"/>
    <property type="project" value="UniProtKB-KW"/>
</dbReference>
<feature type="compositionally biased region" description="Low complexity" evidence="5">
    <location>
        <begin position="49"/>
        <end position="61"/>
    </location>
</feature>
<dbReference type="GO" id="GO:0046983">
    <property type="term" value="F:protein dimerization activity"/>
    <property type="evidence" value="ECO:0007669"/>
    <property type="project" value="InterPro"/>
</dbReference>
<keyword evidence="9" id="KW-1185">Reference proteome</keyword>
<feature type="compositionally biased region" description="Low complexity" evidence="5">
    <location>
        <begin position="121"/>
        <end position="131"/>
    </location>
</feature>
<evidence type="ECO:0000256" key="4">
    <source>
        <dbReference type="ARBA" id="ARBA00023163"/>
    </source>
</evidence>
<dbReference type="eggNOG" id="ENOG502RDXR">
    <property type="taxonomic scope" value="Eukaryota"/>
</dbReference>